<proteinExistence type="predicted"/>
<evidence type="ECO:0000313" key="2">
    <source>
        <dbReference type="EMBL" id="MFC4601804.1"/>
    </source>
</evidence>
<evidence type="ECO:0008006" key="4">
    <source>
        <dbReference type="Google" id="ProtNLM"/>
    </source>
</evidence>
<keyword evidence="3" id="KW-1185">Reference proteome</keyword>
<evidence type="ECO:0000313" key="3">
    <source>
        <dbReference type="Proteomes" id="UP001596028"/>
    </source>
</evidence>
<organism evidence="2 3">
    <name type="scientific">Cohnella hongkongensis</name>
    <dbReference type="NCBI Taxonomy" id="178337"/>
    <lineage>
        <taxon>Bacteria</taxon>
        <taxon>Bacillati</taxon>
        <taxon>Bacillota</taxon>
        <taxon>Bacilli</taxon>
        <taxon>Bacillales</taxon>
        <taxon>Paenibacillaceae</taxon>
        <taxon>Cohnella</taxon>
    </lineage>
</organism>
<feature type="region of interest" description="Disordered" evidence="1">
    <location>
        <begin position="1"/>
        <end position="20"/>
    </location>
</feature>
<accession>A0ABV9FKT1</accession>
<dbReference type="RefSeq" id="WP_378102374.1">
    <property type="nucleotide sequence ID" value="NZ_JBHSEP010000031.1"/>
</dbReference>
<evidence type="ECO:0000256" key="1">
    <source>
        <dbReference type="SAM" id="MobiDB-lite"/>
    </source>
</evidence>
<sequence>MLAVSESGYYRSLKPTPKQERQQRLLVKIKDIIGEHEDNSNYGVQRILLALSQIEIQTSYSTV</sequence>
<name>A0ABV9FKT1_9BACL</name>
<dbReference type="Proteomes" id="UP001596028">
    <property type="component" value="Unassembled WGS sequence"/>
</dbReference>
<comment type="caution">
    <text evidence="2">The sequence shown here is derived from an EMBL/GenBank/DDBJ whole genome shotgun (WGS) entry which is preliminary data.</text>
</comment>
<gene>
    <name evidence="2" type="ORF">ACFO3S_26445</name>
</gene>
<protein>
    <recommendedName>
        <fullName evidence="4">HTH-like domain-containing protein</fullName>
    </recommendedName>
</protein>
<reference evidence="3" key="1">
    <citation type="journal article" date="2019" name="Int. J. Syst. Evol. Microbiol.">
        <title>The Global Catalogue of Microorganisms (GCM) 10K type strain sequencing project: providing services to taxonomists for standard genome sequencing and annotation.</title>
        <authorList>
            <consortium name="The Broad Institute Genomics Platform"/>
            <consortium name="The Broad Institute Genome Sequencing Center for Infectious Disease"/>
            <person name="Wu L."/>
            <person name="Ma J."/>
        </authorList>
    </citation>
    <scope>NUCLEOTIDE SEQUENCE [LARGE SCALE GENOMIC DNA]</scope>
    <source>
        <strain evidence="3">CCUG 49571</strain>
    </source>
</reference>
<dbReference type="EMBL" id="JBHSEP010000031">
    <property type="protein sequence ID" value="MFC4601804.1"/>
    <property type="molecule type" value="Genomic_DNA"/>
</dbReference>